<dbReference type="GeneID" id="20811632"/>
<organism evidence="2">
    <name type="scientific">Aphanomyces astaci</name>
    <name type="common">Crayfish plague agent</name>
    <dbReference type="NCBI Taxonomy" id="112090"/>
    <lineage>
        <taxon>Eukaryota</taxon>
        <taxon>Sar</taxon>
        <taxon>Stramenopiles</taxon>
        <taxon>Oomycota</taxon>
        <taxon>Saprolegniomycetes</taxon>
        <taxon>Saprolegniales</taxon>
        <taxon>Verrucalvaceae</taxon>
        <taxon>Aphanomyces</taxon>
    </lineage>
</organism>
<feature type="compositionally biased region" description="Polar residues" evidence="1">
    <location>
        <begin position="224"/>
        <end position="233"/>
    </location>
</feature>
<dbReference type="VEuPathDB" id="FungiDB:H257_09636"/>
<dbReference type="EMBL" id="KI913137">
    <property type="protein sequence ID" value="ETV76097.1"/>
    <property type="molecule type" value="Genomic_DNA"/>
</dbReference>
<feature type="compositionally biased region" description="Polar residues" evidence="1">
    <location>
        <begin position="285"/>
        <end position="300"/>
    </location>
</feature>
<dbReference type="AlphaFoldDB" id="W4G8T7"/>
<reference evidence="2" key="1">
    <citation type="submission" date="2013-12" db="EMBL/GenBank/DDBJ databases">
        <title>The Genome Sequence of Aphanomyces astaci APO3.</title>
        <authorList>
            <consortium name="The Broad Institute Genomics Platform"/>
            <person name="Russ C."/>
            <person name="Tyler B."/>
            <person name="van West P."/>
            <person name="Dieguez-Uribeondo J."/>
            <person name="Young S.K."/>
            <person name="Zeng Q."/>
            <person name="Gargeya S."/>
            <person name="Fitzgerald M."/>
            <person name="Abouelleil A."/>
            <person name="Alvarado L."/>
            <person name="Chapman S.B."/>
            <person name="Gainer-Dewar J."/>
            <person name="Goldberg J."/>
            <person name="Griggs A."/>
            <person name="Gujja S."/>
            <person name="Hansen M."/>
            <person name="Howarth C."/>
            <person name="Imamovic A."/>
            <person name="Ireland A."/>
            <person name="Larimer J."/>
            <person name="McCowan C."/>
            <person name="Murphy C."/>
            <person name="Pearson M."/>
            <person name="Poon T.W."/>
            <person name="Priest M."/>
            <person name="Roberts A."/>
            <person name="Saif S."/>
            <person name="Shea T."/>
            <person name="Sykes S."/>
            <person name="Wortman J."/>
            <person name="Nusbaum C."/>
            <person name="Birren B."/>
        </authorList>
    </citation>
    <scope>NUCLEOTIDE SEQUENCE [LARGE SCALE GENOMIC DNA]</scope>
    <source>
        <strain evidence="2">APO3</strain>
    </source>
</reference>
<name>W4G8T7_APHAT</name>
<feature type="compositionally biased region" description="Polar residues" evidence="1">
    <location>
        <begin position="308"/>
        <end position="320"/>
    </location>
</feature>
<gene>
    <name evidence="2" type="ORF">H257_09636</name>
</gene>
<proteinExistence type="predicted"/>
<dbReference type="OrthoDB" id="78859at2759"/>
<feature type="compositionally biased region" description="Low complexity" evidence="1">
    <location>
        <begin position="54"/>
        <end position="80"/>
    </location>
</feature>
<feature type="region of interest" description="Disordered" evidence="1">
    <location>
        <begin position="181"/>
        <end position="210"/>
    </location>
</feature>
<protein>
    <submittedName>
        <fullName evidence="2">Uncharacterized protein</fullName>
    </submittedName>
</protein>
<accession>W4G8T7</accession>
<feature type="region of interest" description="Disordered" evidence="1">
    <location>
        <begin position="48"/>
        <end position="88"/>
    </location>
</feature>
<sequence length="598" mass="66571">MSYRLIEARFQMLDEAVARLDKSKHTKLNASVGLRGSVRINPHDVATWIRPSHPRSSTSIAPPSSSSSSDSSSPVTLISPAGPSFNQSTHDVHLTLRRSTLLSRQAKPDVHPLIVHRAPASHDWGHPHDEYDDDDDGCLAPVDPKEAKVHRVAHDTWECINTEIQASTVLTPGHPSRLVKSATAARSQGATRSHRRTGHPAINYESTVDENEQRGLHIVPEAATHSSSSAADNQRQQPHRHDPHQPVGRPITRGRLVRQPWMRHPDTSRRNWFTHSDQHHHHGPTSVSTHGDSTTTAGSSKNRRHRPTTASPGQSSSASLRPQPPRGSDDPAYYYLEIRLEHATSLAGWTFRVIVTDTTHPSQPAALFNRMQCNASNCIVFDKDPPIPSTWPSSSKKKHVKTTATEPILRSTIFDPTRYFDHVSQPIDLYGHSLRIQVVSEGPVQKTIVDTMVHFTDANNGAALSADELLQVLGGSKPPPLVVDDKTPEEAPPSTHDNSEYIYRNHFEAVYATDVMPSTSANKVHEVMAYVLHVLIVSFSRRTILMLLVEWSREKTPAPISTGTMANDVEGKKRELQRMRESMMDGMLREQQRLSLLR</sequence>
<evidence type="ECO:0000313" key="2">
    <source>
        <dbReference type="EMBL" id="ETV76097.1"/>
    </source>
</evidence>
<dbReference type="RefSeq" id="XP_009834222.1">
    <property type="nucleotide sequence ID" value="XM_009835920.1"/>
</dbReference>
<evidence type="ECO:0000256" key="1">
    <source>
        <dbReference type="SAM" id="MobiDB-lite"/>
    </source>
</evidence>
<feature type="region of interest" description="Disordered" evidence="1">
    <location>
        <begin position="223"/>
        <end position="328"/>
    </location>
</feature>